<dbReference type="NCBIfam" id="NF047558">
    <property type="entry name" value="TPR_END_plus"/>
    <property type="match status" value="1"/>
</dbReference>
<evidence type="ECO:0000256" key="3">
    <source>
        <dbReference type="ARBA" id="ARBA00022777"/>
    </source>
</evidence>
<reference evidence="7" key="1">
    <citation type="journal article" date="2023" name="Antonie Van Leeuwenhoek">
        <title>Mesoterricola silvestris gen. nov., sp. nov., Mesoterricola sediminis sp. nov., Geothrix oryzae sp. nov., Geothrix edaphica sp. nov., Geothrix rubra sp. nov., and Geothrix limicola sp. nov., six novel members of Acidobacteriota isolated from soils.</title>
        <authorList>
            <person name="Itoh H."/>
            <person name="Sugisawa Y."/>
            <person name="Mise K."/>
            <person name="Xu Z."/>
            <person name="Kuniyasu M."/>
            <person name="Ushijima N."/>
            <person name="Kawano K."/>
            <person name="Kobayashi E."/>
            <person name="Shiratori Y."/>
            <person name="Masuda Y."/>
            <person name="Senoo K."/>
        </authorList>
    </citation>
    <scope>NUCLEOTIDE SEQUENCE</scope>
    <source>
        <strain evidence="7">Red802</strain>
    </source>
</reference>
<keyword evidence="3" id="KW-0418">Kinase</keyword>
<dbReference type="SUPFAM" id="SSF48452">
    <property type="entry name" value="TPR-like"/>
    <property type="match status" value="1"/>
</dbReference>
<evidence type="ECO:0000313" key="8">
    <source>
        <dbReference type="Proteomes" id="UP001165044"/>
    </source>
</evidence>
<evidence type="ECO:0000259" key="6">
    <source>
        <dbReference type="PROSITE" id="PS50011"/>
    </source>
</evidence>
<dbReference type="InterPro" id="IPR008271">
    <property type="entry name" value="Ser/Thr_kinase_AS"/>
</dbReference>
<dbReference type="CDD" id="cd14014">
    <property type="entry name" value="STKc_PknB_like"/>
    <property type="match status" value="1"/>
</dbReference>
<comment type="caution">
    <text evidence="7">The sequence shown here is derived from an EMBL/GenBank/DDBJ whole genome shotgun (WGS) entry which is preliminary data.</text>
</comment>
<dbReference type="Proteomes" id="UP001165044">
    <property type="component" value="Unassembled WGS sequence"/>
</dbReference>
<evidence type="ECO:0000256" key="5">
    <source>
        <dbReference type="PROSITE-ProRule" id="PRU10141"/>
    </source>
</evidence>
<sequence>MATDALVGKSVSHYRITRQLGSGGMGVVYEAEDTHLGRHVAVKILSEELQREPSILERFQREARAASTLNHPGICTVHSIEQHEGQHFIVMELLEGQTLAKRIGRQALDLTEVLDLGIQIADALESAHSKGIIHRDLKPVNLVLNSRGQIKILDFGLAKISALTNYLGAAGQDSRLETSVDRADLTVAGMVLGTVHYMSPEQARGQLTDARTDLFSLGAVLYQMVTGELPFQGDTQAVVFDAILNRDPQPLAEVKPEVPAALGQVIGKALEKDRNLRYQTATDLKTDLLRLKRDLDSGQRRAAELADSKGGTPSPAKRSVAVLYFQNLSGAKEDEYFRDGITEDIITELSKIRGLETFSRSTVIAYRDKSATTAQIGQQIGAAYVLEGSIRRAGERLRINAQLVDTRTDHPVWSERYDREMKDVFEVQDEIARKIAEALRVKLTPQEKEALAAKPTENMQAYDHYLRGRSYARRLTRQDLEFALEMFADAVRQDPDFAQAHAAIANVCAQCYWLYERDQTWIERARAASEKAVTLRPDLPEVMVAQAWILYSRGENLDAAQIVRGVVTRKRDCEGAYYLLLRCLFSSGLYQEVAALAEEAIEASGTDYNVYPPIMNALGALAKKESLSNLRVRAVQAFEAHLREVPEDARARGLVASYYAEMGRSEEAKREATLAMTLRPNEPLILYNAACTFCKMHQKPEALDALAKAWRVGYRDSDWAWRDPDLALLHDEPEFEKLFPKKE</sequence>
<dbReference type="PROSITE" id="PS00107">
    <property type="entry name" value="PROTEIN_KINASE_ATP"/>
    <property type="match status" value="1"/>
</dbReference>
<dbReference type="InterPro" id="IPR011990">
    <property type="entry name" value="TPR-like_helical_dom_sf"/>
</dbReference>
<dbReference type="Pfam" id="PF00069">
    <property type="entry name" value="Pkinase"/>
    <property type="match status" value="1"/>
</dbReference>
<dbReference type="InterPro" id="IPR017441">
    <property type="entry name" value="Protein_kinase_ATP_BS"/>
</dbReference>
<gene>
    <name evidence="7" type="ORF">GETHED_24960</name>
</gene>
<evidence type="ECO:0000256" key="2">
    <source>
        <dbReference type="ARBA" id="ARBA00022741"/>
    </source>
</evidence>
<keyword evidence="8" id="KW-1185">Reference proteome</keyword>
<dbReference type="InterPro" id="IPR011009">
    <property type="entry name" value="Kinase-like_dom_sf"/>
</dbReference>
<dbReference type="Gene3D" id="3.40.50.10610">
    <property type="entry name" value="ABC-type transport auxiliary lipoprotein component"/>
    <property type="match status" value="1"/>
</dbReference>
<dbReference type="Gene3D" id="1.25.40.10">
    <property type="entry name" value="Tetratricopeptide repeat domain"/>
    <property type="match status" value="2"/>
</dbReference>
<evidence type="ECO:0000256" key="1">
    <source>
        <dbReference type="ARBA" id="ARBA00022679"/>
    </source>
</evidence>
<protein>
    <recommendedName>
        <fullName evidence="6">Protein kinase domain-containing protein</fullName>
    </recommendedName>
</protein>
<feature type="domain" description="Protein kinase" evidence="6">
    <location>
        <begin position="14"/>
        <end position="289"/>
    </location>
</feature>
<proteinExistence type="predicted"/>
<name>A0ABQ5Q0I2_9BACT</name>
<feature type="binding site" evidence="5">
    <location>
        <position position="43"/>
    </location>
    <ligand>
        <name>ATP</name>
        <dbReference type="ChEBI" id="CHEBI:30616"/>
    </ligand>
</feature>
<keyword evidence="2 5" id="KW-0547">Nucleotide-binding</keyword>
<dbReference type="PANTHER" id="PTHR43289">
    <property type="entry name" value="MITOGEN-ACTIVATED PROTEIN KINASE KINASE KINASE 20-RELATED"/>
    <property type="match status" value="1"/>
</dbReference>
<dbReference type="PANTHER" id="PTHR43289:SF34">
    <property type="entry name" value="SERINE_THREONINE-PROTEIN KINASE YBDM-RELATED"/>
    <property type="match status" value="1"/>
</dbReference>
<keyword evidence="1" id="KW-0808">Transferase</keyword>
<evidence type="ECO:0000313" key="7">
    <source>
        <dbReference type="EMBL" id="GLH68132.1"/>
    </source>
</evidence>
<dbReference type="SUPFAM" id="SSF56112">
    <property type="entry name" value="Protein kinase-like (PK-like)"/>
    <property type="match status" value="1"/>
</dbReference>
<accession>A0ABQ5Q0I2</accession>
<dbReference type="EMBL" id="BSDC01000003">
    <property type="protein sequence ID" value="GLH68132.1"/>
    <property type="molecule type" value="Genomic_DNA"/>
</dbReference>
<evidence type="ECO:0000256" key="4">
    <source>
        <dbReference type="ARBA" id="ARBA00022840"/>
    </source>
</evidence>
<dbReference type="Gene3D" id="1.10.510.10">
    <property type="entry name" value="Transferase(Phosphotransferase) domain 1"/>
    <property type="match status" value="1"/>
</dbReference>
<dbReference type="PROSITE" id="PS50011">
    <property type="entry name" value="PROTEIN_KINASE_DOM"/>
    <property type="match status" value="1"/>
</dbReference>
<dbReference type="PROSITE" id="PS00108">
    <property type="entry name" value="PROTEIN_KINASE_ST"/>
    <property type="match status" value="1"/>
</dbReference>
<organism evidence="7 8">
    <name type="scientific">Geothrix edaphica</name>
    <dbReference type="NCBI Taxonomy" id="2927976"/>
    <lineage>
        <taxon>Bacteria</taxon>
        <taxon>Pseudomonadati</taxon>
        <taxon>Acidobacteriota</taxon>
        <taxon>Holophagae</taxon>
        <taxon>Holophagales</taxon>
        <taxon>Holophagaceae</taxon>
        <taxon>Geothrix</taxon>
    </lineage>
</organism>
<dbReference type="Gene3D" id="3.30.200.20">
    <property type="entry name" value="Phosphorylase Kinase, domain 1"/>
    <property type="match status" value="1"/>
</dbReference>
<dbReference type="InterPro" id="IPR000719">
    <property type="entry name" value="Prot_kinase_dom"/>
</dbReference>
<dbReference type="SMART" id="SM00220">
    <property type="entry name" value="S_TKc"/>
    <property type="match status" value="1"/>
</dbReference>
<keyword evidence="4 5" id="KW-0067">ATP-binding</keyword>
<dbReference type="RefSeq" id="WP_285609841.1">
    <property type="nucleotide sequence ID" value="NZ_BSDC01000003.1"/>
</dbReference>